<evidence type="ECO:0000256" key="2">
    <source>
        <dbReference type="SAM" id="MobiDB-lite"/>
    </source>
</evidence>
<evidence type="ECO:0008006" key="5">
    <source>
        <dbReference type="Google" id="ProtNLM"/>
    </source>
</evidence>
<evidence type="ECO:0000313" key="4">
    <source>
        <dbReference type="Proteomes" id="UP000069940"/>
    </source>
</evidence>
<proteinExistence type="predicted"/>
<keyword evidence="4" id="KW-1185">Reference proteome</keyword>
<dbReference type="GeneID" id="109403415"/>
<accession>A0ABM2A2W6</accession>
<dbReference type="Proteomes" id="UP000069940">
    <property type="component" value="Unassembled WGS sequence"/>
</dbReference>
<dbReference type="RefSeq" id="XP_019531786.2">
    <property type="nucleotide sequence ID" value="XM_019676241.3"/>
</dbReference>
<name>A0ABM2A2W6_AEDAL</name>
<reference evidence="4" key="1">
    <citation type="journal article" date="2015" name="Proc. Natl. Acad. Sci. U.S.A.">
        <title>Genome sequence of the Asian Tiger mosquito, Aedes albopictus, reveals insights into its biology, genetics, and evolution.</title>
        <authorList>
            <person name="Chen X.G."/>
            <person name="Jiang X."/>
            <person name="Gu J."/>
            <person name="Xu M."/>
            <person name="Wu Y."/>
            <person name="Deng Y."/>
            <person name="Zhang C."/>
            <person name="Bonizzoni M."/>
            <person name="Dermauw W."/>
            <person name="Vontas J."/>
            <person name="Armbruster P."/>
            <person name="Huang X."/>
            <person name="Yang Y."/>
            <person name="Zhang H."/>
            <person name="He W."/>
            <person name="Peng H."/>
            <person name="Liu Y."/>
            <person name="Wu K."/>
            <person name="Chen J."/>
            <person name="Lirakis M."/>
            <person name="Topalis P."/>
            <person name="Van Leeuwen T."/>
            <person name="Hall A.B."/>
            <person name="Jiang X."/>
            <person name="Thorpe C."/>
            <person name="Mueller R.L."/>
            <person name="Sun C."/>
            <person name="Waterhouse R.M."/>
            <person name="Yan G."/>
            <person name="Tu Z.J."/>
            <person name="Fang X."/>
            <person name="James A.A."/>
        </authorList>
    </citation>
    <scope>NUCLEOTIDE SEQUENCE [LARGE SCALE GENOMIC DNA]</scope>
    <source>
        <strain evidence="4">Foshan</strain>
    </source>
</reference>
<reference evidence="3" key="2">
    <citation type="submission" date="2025-05" db="UniProtKB">
        <authorList>
            <consortium name="EnsemblMetazoa"/>
        </authorList>
    </citation>
    <scope>IDENTIFICATION</scope>
    <source>
        <strain evidence="3">Foshan</strain>
    </source>
</reference>
<feature type="compositionally biased region" description="Low complexity" evidence="2">
    <location>
        <begin position="51"/>
        <end position="84"/>
    </location>
</feature>
<evidence type="ECO:0000313" key="3">
    <source>
        <dbReference type="EnsemblMetazoa" id="AALFPA23_023930.P35672"/>
    </source>
</evidence>
<sequence length="430" mass="48205">MMPETSFPKLNDETFPASLLLDFDELDDDIPISPPRILEPANTNSAPGSRSPVTTSQTSNSSSGNYSLSTENENGSNSSNSSNLFVEYRPLSSKRSSTAHNSIMRNGAKTSGMNLPSSNSQKRAKSEENLLSSEITFTKTGVVSKSQKYGHVKSKVKQYIDETLNQHTRHPLVRHKSMPEPVIENKLEQKEEIPLEHDANTLRAMLKETSDEVTNLQRHLEFSEMLRKDDIAKIELLKRKIEAMRLEHSMREKERQRERESEKELDRKLVLANYFRYSSQNSLNRVFASVGTQTSPEAYAALSNSFIFSDESMDRGLVSNFTSTSGTSSPLRTKRALTFVADSQPEPGEIANVENLSPGTVTHPSSSPDYPRLCPTAVVYNQPPQDNSGEITELLIQNKLDSCRECGRKNKKSKSKKTRLASFFCIKKVD</sequence>
<evidence type="ECO:0000256" key="1">
    <source>
        <dbReference type="SAM" id="Coils"/>
    </source>
</evidence>
<feature type="compositionally biased region" description="Polar residues" evidence="2">
    <location>
        <begin position="93"/>
        <end position="121"/>
    </location>
</feature>
<feature type="region of interest" description="Disordered" evidence="2">
    <location>
        <begin position="26"/>
        <end position="127"/>
    </location>
</feature>
<protein>
    <recommendedName>
        <fullName evidence="5">Secreted protein</fullName>
    </recommendedName>
</protein>
<dbReference type="EnsemblMetazoa" id="AALFPA23_023930.R35672">
    <property type="protein sequence ID" value="AALFPA23_023930.P35672"/>
    <property type="gene ID" value="AALFPA23_023930"/>
</dbReference>
<feature type="coiled-coil region" evidence="1">
    <location>
        <begin position="199"/>
        <end position="263"/>
    </location>
</feature>
<organism evidence="3 4">
    <name type="scientific">Aedes albopictus</name>
    <name type="common">Asian tiger mosquito</name>
    <name type="synonym">Stegomyia albopicta</name>
    <dbReference type="NCBI Taxonomy" id="7160"/>
    <lineage>
        <taxon>Eukaryota</taxon>
        <taxon>Metazoa</taxon>
        <taxon>Ecdysozoa</taxon>
        <taxon>Arthropoda</taxon>
        <taxon>Hexapoda</taxon>
        <taxon>Insecta</taxon>
        <taxon>Pterygota</taxon>
        <taxon>Neoptera</taxon>
        <taxon>Endopterygota</taxon>
        <taxon>Diptera</taxon>
        <taxon>Nematocera</taxon>
        <taxon>Culicoidea</taxon>
        <taxon>Culicidae</taxon>
        <taxon>Culicinae</taxon>
        <taxon>Aedini</taxon>
        <taxon>Aedes</taxon>
        <taxon>Stegomyia</taxon>
    </lineage>
</organism>
<keyword evidence="1" id="KW-0175">Coiled coil</keyword>